<evidence type="ECO:0000313" key="2">
    <source>
        <dbReference type="EMBL" id="TDO29639.1"/>
    </source>
</evidence>
<sequence>MTMKKPIAISVILSSFVLTSTTADAVLNSFPAPPPRSLATPTWQAANSVSTGDQDGASVASNRNGYVAVVWEDDRDTTAAEDNAHSEIFLRVYRDGTSLYEVKLSAGGSSGVTNWRYLHPDVGLDDKGNAVVVWADDPDGNGFYNIPYRVVNTAGTVTASGSANSNATGQQINPRVAVDPDGAPAGGAVAFSVVWEDIQTGAQAMVKAAGFTGPTTRAWEVTASQTTGQHHNPDIAVSASGDAVVVWDEDGDANAFYNVGLIRLARTNGAATLSRRVANANGGGQQIHASVAANFDGDFAVAWESDHTGTAGVWTRTFDSAGSPLFADVEVGAGGKNPSAGLDDQANSVVGWTVQATDLDVWIRGFGTDGTDAGRLSAQQLSQVTTGRQEQMAVAVSPYAEVAVTYTDDNDGNTFDQILLGTAISNAGW</sequence>
<gene>
    <name evidence="2" type="ORF">EV643_1463</name>
</gene>
<comment type="caution">
    <text evidence="2">The sequence shown here is derived from an EMBL/GenBank/DDBJ whole genome shotgun (WGS) entry which is preliminary data.</text>
</comment>
<dbReference type="Proteomes" id="UP000295388">
    <property type="component" value="Unassembled WGS sequence"/>
</dbReference>
<dbReference type="AlphaFoldDB" id="A0A4R6J2W0"/>
<organism evidence="2 3">
    <name type="scientific">Kribbella caucasensis</name>
    <dbReference type="NCBI Taxonomy" id="2512215"/>
    <lineage>
        <taxon>Bacteria</taxon>
        <taxon>Bacillati</taxon>
        <taxon>Actinomycetota</taxon>
        <taxon>Actinomycetes</taxon>
        <taxon>Propionibacteriales</taxon>
        <taxon>Kribbellaceae</taxon>
        <taxon>Kribbella</taxon>
    </lineage>
</organism>
<keyword evidence="3" id="KW-1185">Reference proteome</keyword>
<accession>A0A4R6J2W0</accession>
<feature type="chain" id="PRO_5020461033" evidence="1">
    <location>
        <begin position="26"/>
        <end position="429"/>
    </location>
</feature>
<evidence type="ECO:0000313" key="3">
    <source>
        <dbReference type="Proteomes" id="UP000295388"/>
    </source>
</evidence>
<reference evidence="2 3" key="1">
    <citation type="submission" date="2019-03" db="EMBL/GenBank/DDBJ databases">
        <title>Genomic Encyclopedia of Type Strains, Phase III (KMG-III): the genomes of soil and plant-associated and newly described type strains.</title>
        <authorList>
            <person name="Whitman W."/>
        </authorList>
    </citation>
    <scope>NUCLEOTIDE SEQUENCE [LARGE SCALE GENOMIC DNA]</scope>
    <source>
        <strain evidence="2 3">VKM Ac-2527</strain>
    </source>
</reference>
<evidence type="ECO:0000256" key="1">
    <source>
        <dbReference type="SAM" id="SignalP"/>
    </source>
</evidence>
<protein>
    <submittedName>
        <fullName evidence="2">Uncharacterized protein</fullName>
    </submittedName>
</protein>
<feature type="signal peptide" evidence="1">
    <location>
        <begin position="1"/>
        <end position="25"/>
    </location>
</feature>
<keyword evidence="1" id="KW-0732">Signal</keyword>
<name>A0A4R6J2W0_9ACTN</name>
<proteinExistence type="predicted"/>
<dbReference type="EMBL" id="SNWQ01000046">
    <property type="protein sequence ID" value="TDO29639.1"/>
    <property type="molecule type" value="Genomic_DNA"/>
</dbReference>